<evidence type="ECO:0000313" key="2">
    <source>
        <dbReference type="EMBL" id="KAJ0200508.1"/>
    </source>
</evidence>
<reference evidence="2 3" key="1">
    <citation type="journal article" date="2017" name="Nat. Commun.">
        <title>Genome assembly with in vitro proximity ligation data and whole-genome triplication in lettuce.</title>
        <authorList>
            <person name="Reyes-Chin-Wo S."/>
            <person name="Wang Z."/>
            <person name="Yang X."/>
            <person name="Kozik A."/>
            <person name="Arikit S."/>
            <person name="Song C."/>
            <person name="Xia L."/>
            <person name="Froenicke L."/>
            <person name="Lavelle D.O."/>
            <person name="Truco M.J."/>
            <person name="Xia R."/>
            <person name="Zhu S."/>
            <person name="Xu C."/>
            <person name="Xu H."/>
            <person name="Xu X."/>
            <person name="Cox K."/>
            <person name="Korf I."/>
            <person name="Meyers B.C."/>
            <person name="Michelmore R.W."/>
        </authorList>
    </citation>
    <scope>NUCLEOTIDE SEQUENCE [LARGE SCALE GENOMIC DNA]</scope>
    <source>
        <strain evidence="3">cv. Salinas</strain>
        <tissue evidence="2">Seedlings</tissue>
    </source>
</reference>
<evidence type="ECO:0000259" key="1">
    <source>
        <dbReference type="Pfam" id="PF14214"/>
    </source>
</evidence>
<dbReference type="Proteomes" id="UP000235145">
    <property type="component" value="Unassembled WGS sequence"/>
</dbReference>
<evidence type="ECO:0000313" key="3">
    <source>
        <dbReference type="Proteomes" id="UP000235145"/>
    </source>
</evidence>
<keyword evidence="3" id="KW-1185">Reference proteome</keyword>
<dbReference type="Pfam" id="PF14214">
    <property type="entry name" value="Helitron_like_N"/>
    <property type="match status" value="1"/>
</dbReference>
<comment type="caution">
    <text evidence="2">The sequence shown here is derived from an EMBL/GenBank/DDBJ whole genome shotgun (WGS) entry which is preliminary data.</text>
</comment>
<dbReference type="EMBL" id="NBSK02000006">
    <property type="protein sequence ID" value="KAJ0200508.1"/>
    <property type="molecule type" value="Genomic_DNA"/>
</dbReference>
<gene>
    <name evidence="2" type="ORF">LSAT_V11C600310720</name>
</gene>
<feature type="domain" description="Helitron helicase-like" evidence="1">
    <location>
        <begin position="11"/>
        <end position="93"/>
    </location>
</feature>
<dbReference type="PANTHER" id="PTHR45786:SF66">
    <property type="entry name" value="HOOK MOTIF PROTEIN, PUTATIVE-RELATED"/>
    <property type="match status" value="1"/>
</dbReference>
<name>A0A9R1V915_LACSA</name>
<dbReference type="AlphaFoldDB" id="A0A9R1V915"/>
<dbReference type="InterPro" id="IPR025476">
    <property type="entry name" value="Helitron_helicase-like"/>
</dbReference>
<protein>
    <recommendedName>
        <fullName evidence="1">Helitron helicase-like domain-containing protein</fullName>
    </recommendedName>
</protein>
<proteinExistence type="predicted"/>
<accession>A0A9R1V915</accession>
<dbReference type="PANTHER" id="PTHR45786">
    <property type="entry name" value="DNA BINDING PROTEIN-LIKE"/>
    <property type="match status" value="1"/>
</dbReference>
<organism evidence="2 3">
    <name type="scientific">Lactuca sativa</name>
    <name type="common">Garden lettuce</name>
    <dbReference type="NCBI Taxonomy" id="4236"/>
    <lineage>
        <taxon>Eukaryota</taxon>
        <taxon>Viridiplantae</taxon>
        <taxon>Streptophyta</taxon>
        <taxon>Embryophyta</taxon>
        <taxon>Tracheophyta</taxon>
        <taxon>Spermatophyta</taxon>
        <taxon>Magnoliopsida</taxon>
        <taxon>eudicotyledons</taxon>
        <taxon>Gunneridae</taxon>
        <taxon>Pentapetalae</taxon>
        <taxon>asterids</taxon>
        <taxon>campanulids</taxon>
        <taxon>Asterales</taxon>
        <taxon>Asteraceae</taxon>
        <taxon>Cichorioideae</taxon>
        <taxon>Cichorieae</taxon>
        <taxon>Lactucinae</taxon>
        <taxon>Lactuca</taxon>
    </lineage>
</organism>
<sequence>MEGNITYQPLLRLFQQFLVDAYTMIESERLHYVRSKQQIIRCESYENLSNQQGFKNKDISNVGQRVILPSSFTGGAYDMMQNYLDVMSLCNGLDILISS</sequence>